<name>A0A0C3D167_9AGAM</name>
<gene>
    <name evidence="1" type="ORF">SCLCIDRAFT_1221877</name>
</gene>
<evidence type="ECO:0000313" key="2">
    <source>
        <dbReference type="Proteomes" id="UP000053989"/>
    </source>
</evidence>
<keyword evidence="2" id="KW-1185">Reference proteome</keyword>
<dbReference type="AlphaFoldDB" id="A0A0C3D167"/>
<accession>A0A0C3D167</accession>
<protein>
    <submittedName>
        <fullName evidence="1">Uncharacterized protein</fullName>
    </submittedName>
</protein>
<sequence length="70" mass="7606">MQVRMISSQGKPSNPIPLSSDSVTRRFATIMIPSIYIVELPMAVLPLATTVTEGTGRYHCANLSGTTIFH</sequence>
<proteinExistence type="predicted"/>
<reference evidence="1 2" key="1">
    <citation type="submission" date="2014-04" db="EMBL/GenBank/DDBJ databases">
        <authorList>
            <consortium name="DOE Joint Genome Institute"/>
            <person name="Kuo A."/>
            <person name="Kohler A."/>
            <person name="Nagy L.G."/>
            <person name="Floudas D."/>
            <person name="Copeland A."/>
            <person name="Barry K.W."/>
            <person name="Cichocki N."/>
            <person name="Veneault-Fourrey C."/>
            <person name="LaButti K."/>
            <person name="Lindquist E.A."/>
            <person name="Lipzen A."/>
            <person name="Lundell T."/>
            <person name="Morin E."/>
            <person name="Murat C."/>
            <person name="Sun H."/>
            <person name="Tunlid A."/>
            <person name="Henrissat B."/>
            <person name="Grigoriev I.V."/>
            <person name="Hibbett D.S."/>
            <person name="Martin F."/>
            <person name="Nordberg H.P."/>
            <person name="Cantor M.N."/>
            <person name="Hua S.X."/>
        </authorList>
    </citation>
    <scope>NUCLEOTIDE SEQUENCE [LARGE SCALE GENOMIC DNA]</scope>
    <source>
        <strain evidence="1 2">Foug A</strain>
    </source>
</reference>
<dbReference type="Proteomes" id="UP000053989">
    <property type="component" value="Unassembled WGS sequence"/>
</dbReference>
<evidence type="ECO:0000313" key="1">
    <source>
        <dbReference type="EMBL" id="KIM54575.1"/>
    </source>
</evidence>
<organism evidence="1 2">
    <name type="scientific">Scleroderma citrinum Foug A</name>
    <dbReference type="NCBI Taxonomy" id="1036808"/>
    <lineage>
        <taxon>Eukaryota</taxon>
        <taxon>Fungi</taxon>
        <taxon>Dikarya</taxon>
        <taxon>Basidiomycota</taxon>
        <taxon>Agaricomycotina</taxon>
        <taxon>Agaricomycetes</taxon>
        <taxon>Agaricomycetidae</taxon>
        <taxon>Boletales</taxon>
        <taxon>Sclerodermatineae</taxon>
        <taxon>Sclerodermataceae</taxon>
        <taxon>Scleroderma</taxon>
    </lineage>
</organism>
<dbReference type="EMBL" id="KN822152">
    <property type="protein sequence ID" value="KIM54575.1"/>
    <property type="molecule type" value="Genomic_DNA"/>
</dbReference>
<dbReference type="HOGENOM" id="CLU_2759281_0_0_1"/>
<dbReference type="InParanoid" id="A0A0C3D167"/>
<reference evidence="2" key="2">
    <citation type="submission" date="2015-01" db="EMBL/GenBank/DDBJ databases">
        <title>Evolutionary Origins and Diversification of the Mycorrhizal Mutualists.</title>
        <authorList>
            <consortium name="DOE Joint Genome Institute"/>
            <consortium name="Mycorrhizal Genomics Consortium"/>
            <person name="Kohler A."/>
            <person name="Kuo A."/>
            <person name="Nagy L.G."/>
            <person name="Floudas D."/>
            <person name="Copeland A."/>
            <person name="Barry K.W."/>
            <person name="Cichocki N."/>
            <person name="Veneault-Fourrey C."/>
            <person name="LaButti K."/>
            <person name="Lindquist E.A."/>
            <person name="Lipzen A."/>
            <person name="Lundell T."/>
            <person name="Morin E."/>
            <person name="Murat C."/>
            <person name="Riley R."/>
            <person name="Ohm R."/>
            <person name="Sun H."/>
            <person name="Tunlid A."/>
            <person name="Henrissat B."/>
            <person name="Grigoriev I.V."/>
            <person name="Hibbett D.S."/>
            <person name="Martin F."/>
        </authorList>
    </citation>
    <scope>NUCLEOTIDE SEQUENCE [LARGE SCALE GENOMIC DNA]</scope>
    <source>
        <strain evidence="2">Foug A</strain>
    </source>
</reference>